<dbReference type="AlphaFoldDB" id="A0A3E4U0P6"/>
<evidence type="ECO:0000313" key="6">
    <source>
        <dbReference type="Proteomes" id="UP000261257"/>
    </source>
</evidence>
<evidence type="ECO:0000256" key="1">
    <source>
        <dbReference type="ARBA" id="ARBA00001031"/>
    </source>
</evidence>
<sequence>MKKEDNALYRQIYSLPELIQDQYDYLEPVVRTLLTTEEIYSIKKVILTGCGDPHAAALAVKQAFEEYTHIPTEVMTAMELSRFYPTHEFEQLPGNPFIIAISDFGECSRVCEAAERAVKLGAFVLGITGKPYSRIAQLCTKLLPMKVPDFASAPGTRFYAADLIALLLLAVRIGEVRGLYSMDDAMEQRRDLRGMGGRLEESLAGIDEAAYSLAKRWRNLGAFDFIGSGPEYGTAWYCQAKVFEAIGKAAMYVDSEEWLHLNFFIRELDQTATVVFASVKSPAMSRNLELLKYIHQLGRPCVLITDGTAQDFETEIETIRVPSGKFSFGIVLTQFIPVNLMLGYMMDMLGEEDGRGCKGPWSFCKGGESVKNSEIIIVR</sequence>
<dbReference type="Gene3D" id="3.40.50.10490">
    <property type="entry name" value="Glucose-6-phosphate isomerase like protein, domain 1"/>
    <property type="match status" value="2"/>
</dbReference>
<dbReference type="PANTHER" id="PTHR10937">
    <property type="entry name" value="GLUCOSAMINE--FRUCTOSE-6-PHOSPHATE AMINOTRANSFERASE, ISOMERIZING"/>
    <property type="match status" value="1"/>
</dbReference>
<dbReference type="GO" id="GO:0006047">
    <property type="term" value="P:UDP-N-acetylglucosamine metabolic process"/>
    <property type="evidence" value="ECO:0007669"/>
    <property type="project" value="TreeGrafter"/>
</dbReference>
<dbReference type="SUPFAM" id="SSF53697">
    <property type="entry name" value="SIS domain"/>
    <property type="match status" value="1"/>
</dbReference>
<evidence type="ECO:0000313" key="5">
    <source>
        <dbReference type="EMBL" id="RGL99134.1"/>
    </source>
</evidence>
<protein>
    <recommendedName>
        <fullName evidence="3">Glutamine--fructose-6-phosphate aminotransferase [isomerizing]</fullName>
        <ecNumber evidence="2">2.6.1.16</ecNumber>
    </recommendedName>
</protein>
<evidence type="ECO:0000259" key="4">
    <source>
        <dbReference type="PROSITE" id="PS51464"/>
    </source>
</evidence>
<dbReference type="GO" id="GO:0006002">
    <property type="term" value="P:fructose 6-phosphate metabolic process"/>
    <property type="evidence" value="ECO:0007669"/>
    <property type="project" value="TreeGrafter"/>
</dbReference>
<dbReference type="RefSeq" id="WP_117622939.1">
    <property type="nucleotide sequence ID" value="NZ_QRQF01000033.1"/>
</dbReference>
<evidence type="ECO:0000256" key="3">
    <source>
        <dbReference type="ARBA" id="ARBA00016090"/>
    </source>
</evidence>
<dbReference type="GO" id="GO:0097367">
    <property type="term" value="F:carbohydrate derivative binding"/>
    <property type="evidence" value="ECO:0007669"/>
    <property type="project" value="InterPro"/>
</dbReference>
<accession>A0A3E4U0P6</accession>
<name>A0A3E4U0P6_9FIRM</name>
<evidence type="ECO:0000256" key="2">
    <source>
        <dbReference type="ARBA" id="ARBA00012916"/>
    </source>
</evidence>
<gene>
    <name evidence="5" type="ORF">DXC39_23710</name>
</gene>
<feature type="domain" description="SIS" evidence="4">
    <location>
        <begin position="35"/>
        <end position="179"/>
    </location>
</feature>
<dbReference type="GO" id="GO:0006487">
    <property type="term" value="P:protein N-linked glycosylation"/>
    <property type="evidence" value="ECO:0007669"/>
    <property type="project" value="TreeGrafter"/>
</dbReference>
<dbReference type="InterPro" id="IPR001347">
    <property type="entry name" value="SIS_dom"/>
</dbReference>
<dbReference type="Pfam" id="PF01380">
    <property type="entry name" value="SIS"/>
    <property type="match status" value="1"/>
</dbReference>
<reference evidence="5 6" key="1">
    <citation type="submission" date="2018-08" db="EMBL/GenBank/DDBJ databases">
        <title>A genome reference for cultivated species of the human gut microbiota.</title>
        <authorList>
            <person name="Zou Y."/>
            <person name="Xue W."/>
            <person name="Luo G."/>
        </authorList>
    </citation>
    <scope>NUCLEOTIDE SEQUENCE [LARGE SCALE GENOMIC DNA]</scope>
    <source>
        <strain evidence="5 6">TF05-11AC</strain>
    </source>
</reference>
<comment type="catalytic activity">
    <reaction evidence="1">
        <text>D-fructose 6-phosphate + L-glutamine = D-glucosamine 6-phosphate + L-glutamate</text>
        <dbReference type="Rhea" id="RHEA:13237"/>
        <dbReference type="ChEBI" id="CHEBI:29985"/>
        <dbReference type="ChEBI" id="CHEBI:58359"/>
        <dbReference type="ChEBI" id="CHEBI:58725"/>
        <dbReference type="ChEBI" id="CHEBI:61527"/>
        <dbReference type="EC" id="2.6.1.16"/>
    </reaction>
</comment>
<dbReference type="EC" id="2.6.1.16" evidence="2"/>
<proteinExistence type="predicted"/>
<dbReference type="InterPro" id="IPR046348">
    <property type="entry name" value="SIS_dom_sf"/>
</dbReference>
<dbReference type="EMBL" id="QSSQ01000032">
    <property type="protein sequence ID" value="RGL99134.1"/>
    <property type="molecule type" value="Genomic_DNA"/>
</dbReference>
<dbReference type="PROSITE" id="PS51464">
    <property type="entry name" value="SIS"/>
    <property type="match status" value="1"/>
</dbReference>
<dbReference type="GO" id="GO:0004360">
    <property type="term" value="F:glutamine-fructose-6-phosphate transaminase (isomerizing) activity"/>
    <property type="evidence" value="ECO:0007669"/>
    <property type="project" value="UniProtKB-EC"/>
</dbReference>
<dbReference type="Proteomes" id="UP000261257">
    <property type="component" value="Unassembled WGS sequence"/>
</dbReference>
<comment type="caution">
    <text evidence="5">The sequence shown here is derived from an EMBL/GenBank/DDBJ whole genome shotgun (WGS) entry which is preliminary data.</text>
</comment>
<dbReference type="PANTHER" id="PTHR10937:SF0">
    <property type="entry name" value="GLUTAMINE--FRUCTOSE-6-PHOSPHATE TRANSAMINASE (ISOMERIZING)"/>
    <property type="match status" value="1"/>
</dbReference>
<organism evidence="5 6">
    <name type="scientific">Hungatella hathewayi</name>
    <dbReference type="NCBI Taxonomy" id="154046"/>
    <lineage>
        <taxon>Bacteria</taxon>
        <taxon>Bacillati</taxon>
        <taxon>Bacillota</taxon>
        <taxon>Clostridia</taxon>
        <taxon>Lachnospirales</taxon>
        <taxon>Lachnospiraceae</taxon>
        <taxon>Hungatella</taxon>
    </lineage>
</organism>